<evidence type="ECO:0000256" key="16">
    <source>
        <dbReference type="ARBA" id="ARBA00060842"/>
    </source>
</evidence>
<sequence>RGSGAGLEAEGRSSGVAGSARLELPHLGQLRPPLPRLGIISRVTESVKNIVPGWLQKYFNKSEDECVDTNESANQEENPVNFHHDYPDEDTIVIDGRVTPESARINLEEPSTSRSALNFSDVLTRPSLHRSHLNCTMLDSTVPHCQPSTSSALGIGSPGLSLVKEIKDSTSQHDDDNISTTSGFSSRASDKDIAVSKNTSAPPLWSTEAERSHSLSQHTAASSKKPAFNLSAFGALSPTPVRRQMKAKQANVQSYGVTSSTARRILQSLEKMSSPLADAKRIPSSVSTPLSSVIDCCFLSKMETQHPPVQKLVTPKAISLSMSRTQYFKPSLSPATDSSKVRQRVDIKHKVSTFSYLCLNLIYPKFSTPASNGLSLGGGASGGGKMRRERGVHYVSKPGQEQQVSDSQVISFTEITEGTNEVQLASNTGSPVFRFSSPIVKSTEAEVLPPLSIGFTFSVPVVKSAELSGSSDTPVTSLLTLDTTTVNSTSNKKEENKEEYDGPFKPAKVLKEGSVLDILKSPGFGARQPDGSAAAPPAPASPVVYTRPAISSFSASEQSSPQAPPRWPSEPCDPCLQNKAPEDKCGTCQAAKAPAAESPRQAAGSSPGGASKPAASPPAALGFGDKFKTAPGTWDCDTCLVQNKPEATKCVACETPKPGTGVTPALTLPAPADAAAAVTSSSGGTDPAVTLGFGDKFKKPKGSWDCTVCLVTNKAEDSKCVACQSEKPGSSVPVTSSSVSAFPAASGTLLDLEKFKKPEGSWECEDCFVQNKAEDTKCVACGKAKPGTKAELKGSGSAPVTSNAATPSFTFGVQSSASDSAHTLGSPRDFTFREQGSFKFGIPFEAASSNTGTGGFKFASSSGEFKFGVSSSDSKSEDSKKEEKTNTFTFGLPSTSSQAPSTFQFGTSNLGQQEKKEEPVLGGFNFGTSSASSTAPTENKTGVSGFTFGTVAEKEPVSASFAFKKSDEKKDEASSTKTGFSFGNVEPTPASQFVLGRTEEKQDSVASAAPLVFGKKADSDEPKAQPVFSFGKPEHTKEESTTKATFNFSFMKPSGKEAEQAKPTFTFGAQTSTSDQGAAKSAFSFLSPSSSSPALPTSSAGSGSSSVFGGSAASSTAQPGPVPAPFVFGQGGSTVSSSAFGSSAEPAASQAFGFASESKAATTSSSTVAAVAPFVFGSGGSGSTAASSGFTFGATTTTSSAGSSPSFVFGSGSSAPATGPAFGAAQLPAFGQSPAAGQPAAPPFASLFPAAPPAFGSVASGGQAAPAFGQPAAQQPGFGPVFQFRSNAASFSFPSTPRVFTFGANPGAPAAPAQPAASSSFSFNQAAVFTVGTNGKNIFSASGSSVPGRKIKTAVRRRK</sequence>
<dbReference type="GO" id="GO:0051028">
    <property type="term" value="P:mRNA transport"/>
    <property type="evidence" value="ECO:0007669"/>
    <property type="project" value="UniProtKB-KW"/>
</dbReference>
<evidence type="ECO:0000313" key="24">
    <source>
        <dbReference type="Proteomes" id="UP000694420"/>
    </source>
</evidence>
<evidence type="ECO:0000256" key="17">
    <source>
        <dbReference type="ARBA" id="ARBA00068609"/>
    </source>
</evidence>
<dbReference type="SUPFAM" id="SSF90209">
    <property type="entry name" value="Ran binding protein zinc finger-like"/>
    <property type="match status" value="3"/>
</dbReference>
<feature type="region of interest" description="Disordered" evidence="21">
    <location>
        <begin position="1016"/>
        <end position="1046"/>
    </location>
</feature>
<evidence type="ECO:0000256" key="12">
    <source>
        <dbReference type="ARBA" id="ARBA00023125"/>
    </source>
</evidence>
<evidence type="ECO:0000256" key="15">
    <source>
        <dbReference type="ARBA" id="ARBA00023242"/>
    </source>
</evidence>
<feature type="domain" description="RanBP2-type" evidence="22">
    <location>
        <begin position="630"/>
        <end position="659"/>
    </location>
</feature>
<evidence type="ECO:0000256" key="2">
    <source>
        <dbReference type="ARBA" id="ARBA00004126"/>
    </source>
</evidence>
<dbReference type="PANTHER" id="PTHR23193:SF23">
    <property type="entry name" value="NUCLEAR PORE COMPLEX PROTEIN NUP153"/>
    <property type="match status" value="1"/>
</dbReference>
<feature type="region of interest" description="Disordered" evidence="21">
    <location>
        <begin position="521"/>
        <end position="540"/>
    </location>
</feature>
<dbReference type="GO" id="GO:0003677">
    <property type="term" value="F:DNA binding"/>
    <property type="evidence" value="ECO:0007669"/>
    <property type="project" value="UniProtKB-KW"/>
</dbReference>
<feature type="compositionally biased region" description="Low complexity" evidence="21">
    <location>
        <begin position="552"/>
        <end position="561"/>
    </location>
</feature>
<dbReference type="FunFam" id="4.10.1060.10:FF:000001">
    <property type="entry name" value="Nuclear pore complex protein Nup153"/>
    <property type="match status" value="3"/>
</dbReference>
<feature type="region of interest" description="Disordered" evidence="21">
    <location>
        <begin position="1094"/>
        <end position="1116"/>
    </location>
</feature>
<comment type="similarity">
    <text evidence="16">Belongs to the NUP153 family.</text>
</comment>
<evidence type="ECO:0000256" key="9">
    <source>
        <dbReference type="ARBA" id="ARBA00022833"/>
    </source>
</evidence>
<accession>A0A8C7EHU1</accession>
<evidence type="ECO:0000256" key="18">
    <source>
        <dbReference type="ARBA" id="ARBA00078197"/>
    </source>
</evidence>
<keyword evidence="7 20" id="KW-0863">Zinc-finger</keyword>
<evidence type="ECO:0000256" key="21">
    <source>
        <dbReference type="SAM" id="MobiDB-lite"/>
    </source>
</evidence>
<evidence type="ECO:0000256" key="3">
    <source>
        <dbReference type="ARBA" id="ARBA00004567"/>
    </source>
</evidence>
<comment type="cofactor">
    <cofactor evidence="1">
        <name>Zn(2+)</name>
        <dbReference type="ChEBI" id="CHEBI:29105"/>
    </cofactor>
</comment>
<dbReference type="Ensembl" id="ENSNPET00000021439.1">
    <property type="protein sequence ID" value="ENSNPEP00000020896.1"/>
    <property type="gene ID" value="ENSNPEG00000010359.1"/>
</dbReference>
<keyword evidence="12" id="KW-0238">DNA-binding</keyword>
<feature type="region of interest" description="Disordered" evidence="21">
    <location>
        <begin position="596"/>
        <end position="623"/>
    </location>
</feature>
<feature type="domain" description="RanBP2-type" evidence="22">
    <location>
        <begin position="700"/>
        <end position="729"/>
    </location>
</feature>
<feature type="region of interest" description="Disordered" evidence="21">
    <location>
        <begin position="868"/>
        <end position="893"/>
    </location>
</feature>
<keyword evidence="5" id="KW-0479">Metal-binding</keyword>
<keyword evidence="13" id="KW-0906">Nuclear pore complex</keyword>
<dbReference type="InterPro" id="IPR013913">
    <property type="entry name" value="Nup153_N"/>
</dbReference>
<dbReference type="PANTHER" id="PTHR23193">
    <property type="entry name" value="NUCLEAR PORE COMPLEX PROTEIN NUP"/>
    <property type="match status" value="1"/>
</dbReference>
<evidence type="ECO:0000313" key="23">
    <source>
        <dbReference type="Ensembl" id="ENSNPEP00000020896.1"/>
    </source>
</evidence>
<organism evidence="23 24">
    <name type="scientific">Nothoprocta perdicaria</name>
    <name type="common">Chilean tinamou</name>
    <name type="synonym">Crypturus perdicarius</name>
    <dbReference type="NCBI Taxonomy" id="30464"/>
    <lineage>
        <taxon>Eukaryota</taxon>
        <taxon>Metazoa</taxon>
        <taxon>Chordata</taxon>
        <taxon>Craniata</taxon>
        <taxon>Vertebrata</taxon>
        <taxon>Euteleostomi</taxon>
        <taxon>Archelosauria</taxon>
        <taxon>Archosauria</taxon>
        <taxon>Dinosauria</taxon>
        <taxon>Saurischia</taxon>
        <taxon>Theropoda</taxon>
        <taxon>Coelurosauria</taxon>
        <taxon>Aves</taxon>
        <taxon>Palaeognathae</taxon>
        <taxon>Tinamiformes</taxon>
        <taxon>Tinamidae</taxon>
        <taxon>Nothoprocta</taxon>
    </lineage>
</organism>
<dbReference type="GO" id="GO:0008270">
    <property type="term" value="F:zinc ion binding"/>
    <property type="evidence" value="ECO:0007669"/>
    <property type="project" value="UniProtKB-KW"/>
</dbReference>
<feature type="region of interest" description="Disordered" evidence="21">
    <location>
        <begin position="486"/>
        <end position="506"/>
    </location>
</feature>
<dbReference type="SMART" id="SM00547">
    <property type="entry name" value="ZnF_RBZ"/>
    <property type="match status" value="3"/>
</dbReference>
<evidence type="ECO:0000256" key="13">
    <source>
        <dbReference type="ARBA" id="ARBA00023132"/>
    </source>
</evidence>
<feature type="region of interest" description="Disordered" evidence="21">
    <location>
        <begin position="552"/>
        <end position="575"/>
    </location>
</feature>
<comment type="subcellular location">
    <subcellularLocation>
        <location evidence="2">Nucleus membrane</location>
    </subcellularLocation>
    <subcellularLocation>
        <location evidence="3">Nucleus</location>
        <location evidence="3">Nuclear pore complex</location>
    </subcellularLocation>
</comment>
<evidence type="ECO:0000256" key="10">
    <source>
        <dbReference type="ARBA" id="ARBA00022927"/>
    </source>
</evidence>
<proteinExistence type="inferred from homology"/>
<gene>
    <name evidence="23" type="primary">NUP153</name>
</gene>
<keyword evidence="4" id="KW-0813">Transport</keyword>
<feature type="compositionally biased region" description="Basic and acidic residues" evidence="21">
    <location>
        <begin position="874"/>
        <end position="885"/>
    </location>
</feature>
<evidence type="ECO:0000256" key="5">
    <source>
        <dbReference type="ARBA" id="ARBA00022723"/>
    </source>
</evidence>
<evidence type="ECO:0000256" key="14">
    <source>
        <dbReference type="ARBA" id="ARBA00023136"/>
    </source>
</evidence>
<dbReference type="InterPro" id="IPR026054">
    <property type="entry name" value="Nucleoporin"/>
</dbReference>
<dbReference type="GO" id="GO:0031965">
    <property type="term" value="C:nuclear membrane"/>
    <property type="evidence" value="ECO:0007669"/>
    <property type="project" value="UniProtKB-SubCell"/>
</dbReference>
<feature type="compositionally biased region" description="Basic and acidic residues" evidence="21">
    <location>
        <begin position="1032"/>
        <end position="1041"/>
    </location>
</feature>
<dbReference type="GO" id="GO:0017056">
    <property type="term" value="F:structural constituent of nuclear pore"/>
    <property type="evidence" value="ECO:0007669"/>
    <property type="project" value="TreeGrafter"/>
</dbReference>
<name>A0A8C7EHU1_NOTPE</name>
<dbReference type="Proteomes" id="UP000694420">
    <property type="component" value="Unplaced"/>
</dbReference>
<keyword evidence="8" id="KW-0509">mRNA transport</keyword>
<evidence type="ECO:0000256" key="19">
    <source>
        <dbReference type="ARBA" id="ARBA00079437"/>
    </source>
</evidence>
<keyword evidence="24" id="KW-1185">Reference proteome</keyword>
<dbReference type="GO" id="GO:0006606">
    <property type="term" value="P:protein import into nucleus"/>
    <property type="evidence" value="ECO:0007669"/>
    <property type="project" value="TreeGrafter"/>
</dbReference>
<reference evidence="23" key="2">
    <citation type="submission" date="2025-09" db="UniProtKB">
        <authorList>
            <consortium name="Ensembl"/>
        </authorList>
    </citation>
    <scope>IDENTIFICATION</scope>
</reference>
<dbReference type="PROSITE" id="PS50199">
    <property type="entry name" value="ZF_RANBP2_2"/>
    <property type="match status" value="3"/>
</dbReference>
<evidence type="ECO:0000256" key="7">
    <source>
        <dbReference type="ARBA" id="ARBA00022771"/>
    </source>
</evidence>
<dbReference type="Pfam" id="PF00641">
    <property type="entry name" value="Zn_ribbon_RanBP"/>
    <property type="match status" value="3"/>
</dbReference>
<dbReference type="GO" id="GO:0006405">
    <property type="term" value="P:RNA export from nucleus"/>
    <property type="evidence" value="ECO:0007669"/>
    <property type="project" value="TreeGrafter"/>
</dbReference>
<dbReference type="InterPro" id="IPR018892">
    <property type="entry name" value="Retro-transposon_transp_CS"/>
</dbReference>
<dbReference type="Pfam" id="PF08604">
    <property type="entry name" value="Nup153"/>
    <property type="match status" value="3"/>
</dbReference>
<feature type="domain" description="RanBP2-type" evidence="22">
    <location>
        <begin position="758"/>
        <end position="787"/>
    </location>
</feature>
<evidence type="ECO:0000259" key="22">
    <source>
        <dbReference type="PROSITE" id="PS50199"/>
    </source>
</evidence>
<keyword evidence="15" id="KW-0539">Nucleus</keyword>
<keyword evidence="6" id="KW-0677">Repeat</keyword>
<feature type="region of interest" description="Disordered" evidence="21">
    <location>
        <begin position="168"/>
        <end position="223"/>
    </location>
</feature>
<feature type="compositionally biased region" description="Basic and acidic residues" evidence="21">
    <location>
        <begin position="491"/>
        <end position="502"/>
    </location>
</feature>
<dbReference type="GO" id="GO:0008139">
    <property type="term" value="F:nuclear localization sequence binding"/>
    <property type="evidence" value="ECO:0007669"/>
    <property type="project" value="TreeGrafter"/>
</dbReference>
<evidence type="ECO:0000256" key="4">
    <source>
        <dbReference type="ARBA" id="ARBA00022448"/>
    </source>
</evidence>
<evidence type="ECO:0000256" key="11">
    <source>
        <dbReference type="ARBA" id="ARBA00023010"/>
    </source>
</evidence>
<keyword evidence="9" id="KW-0862">Zinc</keyword>
<evidence type="ECO:0000256" key="20">
    <source>
        <dbReference type="PROSITE-ProRule" id="PRU00322"/>
    </source>
</evidence>
<evidence type="ECO:0000256" key="6">
    <source>
        <dbReference type="ARBA" id="ARBA00022737"/>
    </source>
</evidence>
<protein>
    <recommendedName>
        <fullName evidence="17">Nuclear pore complex protein Nup153</fullName>
    </recommendedName>
    <alternativeName>
        <fullName evidence="19">153 kDa nucleoporin</fullName>
    </alternativeName>
    <alternativeName>
        <fullName evidence="18">Nucleoporin Nup153</fullName>
    </alternativeName>
</protein>
<keyword evidence="11" id="KW-0811">Translocation</keyword>
<dbReference type="InterPro" id="IPR001876">
    <property type="entry name" value="Znf_RanBP2"/>
</dbReference>
<feature type="compositionally biased region" description="Low complexity" evidence="21">
    <location>
        <begin position="602"/>
        <end position="622"/>
    </location>
</feature>
<evidence type="ECO:0000256" key="1">
    <source>
        <dbReference type="ARBA" id="ARBA00001947"/>
    </source>
</evidence>
<dbReference type="Gene3D" id="4.10.1060.10">
    <property type="entry name" value="Zinc finger, RanBP2-type"/>
    <property type="match status" value="3"/>
</dbReference>
<dbReference type="Pfam" id="PF10599">
    <property type="entry name" value="Nup_retrotrp_bd"/>
    <property type="match status" value="1"/>
</dbReference>
<keyword evidence="10" id="KW-0653">Protein transport</keyword>
<feature type="compositionally biased region" description="Polar residues" evidence="21">
    <location>
        <begin position="178"/>
        <end position="187"/>
    </location>
</feature>
<dbReference type="GO" id="GO:0005643">
    <property type="term" value="C:nuclear pore"/>
    <property type="evidence" value="ECO:0007669"/>
    <property type="project" value="UniProtKB-SubCell"/>
</dbReference>
<dbReference type="PROSITE" id="PS01358">
    <property type="entry name" value="ZF_RANBP2_1"/>
    <property type="match status" value="3"/>
</dbReference>
<dbReference type="InterPro" id="IPR036443">
    <property type="entry name" value="Znf_RanBP2_sf"/>
</dbReference>
<evidence type="ECO:0000256" key="8">
    <source>
        <dbReference type="ARBA" id="ARBA00022816"/>
    </source>
</evidence>
<reference evidence="23" key="1">
    <citation type="submission" date="2025-08" db="UniProtKB">
        <authorList>
            <consortium name="Ensembl"/>
        </authorList>
    </citation>
    <scope>IDENTIFICATION</scope>
</reference>
<keyword evidence="14" id="KW-0472">Membrane</keyword>